<protein>
    <submittedName>
        <fullName evidence="2">Uncharacterized protein</fullName>
    </submittedName>
</protein>
<organism evidence="2 3">
    <name type="scientific">Cardiocondyla obscurior</name>
    <dbReference type="NCBI Taxonomy" id="286306"/>
    <lineage>
        <taxon>Eukaryota</taxon>
        <taxon>Metazoa</taxon>
        <taxon>Ecdysozoa</taxon>
        <taxon>Arthropoda</taxon>
        <taxon>Hexapoda</taxon>
        <taxon>Insecta</taxon>
        <taxon>Pterygota</taxon>
        <taxon>Neoptera</taxon>
        <taxon>Endopterygota</taxon>
        <taxon>Hymenoptera</taxon>
        <taxon>Apocrita</taxon>
        <taxon>Aculeata</taxon>
        <taxon>Formicoidea</taxon>
        <taxon>Formicidae</taxon>
        <taxon>Myrmicinae</taxon>
        <taxon>Cardiocondyla</taxon>
    </lineage>
</organism>
<evidence type="ECO:0000313" key="3">
    <source>
        <dbReference type="Proteomes" id="UP001430953"/>
    </source>
</evidence>
<evidence type="ECO:0000256" key="1">
    <source>
        <dbReference type="SAM" id="MobiDB-lite"/>
    </source>
</evidence>
<accession>A0AAW2GBR4</accession>
<gene>
    <name evidence="2" type="ORF">PUN28_004295</name>
</gene>
<dbReference type="EMBL" id="JADYXP020000004">
    <property type="protein sequence ID" value="KAL0125045.1"/>
    <property type="molecule type" value="Genomic_DNA"/>
</dbReference>
<dbReference type="AlphaFoldDB" id="A0AAW2GBR4"/>
<sequence length="89" mass="10149">MCHVGSHCVEGRNDFIANLFDSAFRHVFDSRFNQNGQEHRLVERLELPVLAEEAPLKVRVTPLPKIRHTPAHSTAGAKNTVRSENKQYK</sequence>
<comment type="caution">
    <text evidence="2">The sequence shown here is derived from an EMBL/GenBank/DDBJ whole genome shotgun (WGS) entry which is preliminary data.</text>
</comment>
<dbReference type="Proteomes" id="UP001430953">
    <property type="component" value="Unassembled WGS sequence"/>
</dbReference>
<proteinExistence type="predicted"/>
<keyword evidence="3" id="KW-1185">Reference proteome</keyword>
<reference evidence="2 3" key="1">
    <citation type="submission" date="2023-03" db="EMBL/GenBank/DDBJ databases">
        <title>High recombination rates correlate with genetic variation in Cardiocondyla obscurior ants.</title>
        <authorList>
            <person name="Errbii M."/>
        </authorList>
    </citation>
    <scope>NUCLEOTIDE SEQUENCE [LARGE SCALE GENOMIC DNA]</scope>
    <source>
        <strain evidence="2">Alpha-2009</strain>
        <tissue evidence="2">Whole body</tissue>
    </source>
</reference>
<name>A0AAW2GBR4_9HYME</name>
<evidence type="ECO:0000313" key="2">
    <source>
        <dbReference type="EMBL" id="KAL0125045.1"/>
    </source>
</evidence>
<feature type="region of interest" description="Disordered" evidence="1">
    <location>
        <begin position="67"/>
        <end position="89"/>
    </location>
</feature>